<evidence type="ECO:0000313" key="7">
    <source>
        <dbReference type="Proteomes" id="UP000317691"/>
    </source>
</evidence>
<keyword evidence="4" id="KW-0732">Signal</keyword>
<dbReference type="EMBL" id="VBOZ01000019">
    <property type="protein sequence ID" value="TMQ64543.1"/>
    <property type="molecule type" value="Genomic_DNA"/>
</dbReference>
<dbReference type="Pfam" id="PF13180">
    <property type="entry name" value="PDZ_2"/>
    <property type="match status" value="1"/>
</dbReference>
<comment type="caution">
    <text evidence="6">The sequence shown here is derived from an EMBL/GenBank/DDBJ whole genome shotgun (WGS) entry which is preliminary data.</text>
</comment>
<dbReference type="CDD" id="cd10839">
    <property type="entry name" value="cpPDZ1_DegP-like"/>
    <property type="match status" value="1"/>
</dbReference>
<sequence>MEVMMKPSSSRWTLTGIAAGALCLALAASPALANPPDDEEDSTPQTKKEIRVYRGGDDNDAPSDRVRDDDSGAPTDRVRKEIRVRRNDDSEEAQVQGGYLGVRVQDITRELQRAKDLPNSEGALINRVEPESPAADAGIRRGDVIVELDRHPIGESSDLISQVRDLQPGAKVSVVVLRNGTRKSLSVTLGKRPKEFSMIAPRGGQRWMERADGDMPGMPEVGEQLDRIRVYRQDVQRQLDEIQDQLTRLREGDLQRLESEIRALRDELRARDERHSPHSD</sequence>
<feature type="chain" id="PRO_5021939177" evidence="4">
    <location>
        <begin position="34"/>
        <end position="280"/>
    </location>
</feature>
<protein>
    <submittedName>
        <fullName evidence="6">PDZ domain-containing protein</fullName>
    </submittedName>
</protein>
<feature type="region of interest" description="Disordered" evidence="3">
    <location>
        <begin position="31"/>
        <end position="94"/>
    </location>
</feature>
<dbReference type="AlphaFoldDB" id="A0A538TLP2"/>
<evidence type="ECO:0000259" key="5">
    <source>
        <dbReference type="PROSITE" id="PS50106"/>
    </source>
</evidence>
<feature type="compositionally biased region" description="Basic and acidic residues" evidence="3">
    <location>
        <begin position="46"/>
        <end position="88"/>
    </location>
</feature>
<dbReference type="Gene3D" id="2.30.42.10">
    <property type="match status" value="1"/>
</dbReference>
<proteinExistence type="inferred from homology"/>
<dbReference type="Proteomes" id="UP000317691">
    <property type="component" value="Unassembled WGS sequence"/>
</dbReference>
<evidence type="ECO:0000256" key="4">
    <source>
        <dbReference type="SAM" id="SignalP"/>
    </source>
</evidence>
<organism evidence="6 7">
    <name type="scientific">Eiseniibacteriota bacterium</name>
    <dbReference type="NCBI Taxonomy" id="2212470"/>
    <lineage>
        <taxon>Bacteria</taxon>
        <taxon>Candidatus Eiseniibacteriota</taxon>
    </lineage>
</organism>
<evidence type="ECO:0000256" key="2">
    <source>
        <dbReference type="SAM" id="Coils"/>
    </source>
</evidence>
<feature type="domain" description="PDZ" evidence="5">
    <location>
        <begin position="81"/>
        <end position="153"/>
    </location>
</feature>
<feature type="coiled-coil region" evidence="2">
    <location>
        <begin position="225"/>
        <end position="274"/>
    </location>
</feature>
<evidence type="ECO:0000256" key="1">
    <source>
        <dbReference type="ARBA" id="ARBA00010541"/>
    </source>
</evidence>
<feature type="signal peptide" evidence="4">
    <location>
        <begin position="1"/>
        <end position="33"/>
    </location>
</feature>
<dbReference type="PANTHER" id="PTHR22939:SF129">
    <property type="entry name" value="SERINE PROTEASE HTRA2, MITOCHONDRIAL"/>
    <property type="match status" value="1"/>
</dbReference>
<name>A0A538TLP2_UNCEI</name>
<dbReference type="PROSITE" id="PS50106">
    <property type="entry name" value="PDZ"/>
    <property type="match status" value="1"/>
</dbReference>
<dbReference type="SMART" id="SM00228">
    <property type="entry name" value="PDZ"/>
    <property type="match status" value="1"/>
</dbReference>
<accession>A0A538TLP2</accession>
<comment type="similarity">
    <text evidence="1">Belongs to the peptidase S1C family.</text>
</comment>
<evidence type="ECO:0000313" key="6">
    <source>
        <dbReference type="EMBL" id="TMQ64543.1"/>
    </source>
</evidence>
<evidence type="ECO:0000256" key="3">
    <source>
        <dbReference type="SAM" id="MobiDB-lite"/>
    </source>
</evidence>
<dbReference type="InterPro" id="IPR036034">
    <property type="entry name" value="PDZ_sf"/>
</dbReference>
<dbReference type="InterPro" id="IPR001478">
    <property type="entry name" value="PDZ"/>
</dbReference>
<keyword evidence="2" id="KW-0175">Coiled coil</keyword>
<gene>
    <name evidence="6" type="ORF">E6K79_07485</name>
</gene>
<dbReference type="PANTHER" id="PTHR22939">
    <property type="entry name" value="SERINE PROTEASE FAMILY S1C HTRA-RELATED"/>
    <property type="match status" value="1"/>
</dbReference>
<reference evidence="6 7" key="1">
    <citation type="journal article" date="2019" name="Nat. Microbiol.">
        <title>Mediterranean grassland soil C-N compound turnover is dependent on rainfall and depth, and is mediated by genomically divergent microorganisms.</title>
        <authorList>
            <person name="Diamond S."/>
            <person name="Andeer P.F."/>
            <person name="Li Z."/>
            <person name="Crits-Christoph A."/>
            <person name="Burstein D."/>
            <person name="Anantharaman K."/>
            <person name="Lane K.R."/>
            <person name="Thomas B.C."/>
            <person name="Pan C."/>
            <person name="Northen T.R."/>
            <person name="Banfield J.F."/>
        </authorList>
    </citation>
    <scope>NUCLEOTIDE SEQUENCE [LARGE SCALE GENOMIC DNA]</scope>
    <source>
        <strain evidence="6">WS_9</strain>
    </source>
</reference>
<dbReference type="SUPFAM" id="SSF50156">
    <property type="entry name" value="PDZ domain-like"/>
    <property type="match status" value="1"/>
</dbReference>